<dbReference type="SUPFAM" id="SSF56112">
    <property type="entry name" value="Protein kinase-like (PK-like)"/>
    <property type="match status" value="1"/>
</dbReference>
<dbReference type="PANTHER" id="PTHR13954">
    <property type="entry name" value="IRE1-RELATED"/>
    <property type="match status" value="1"/>
</dbReference>
<dbReference type="GO" id="GO:0051082">
    <property type="term" value="F:unfolded protein binding"/>
    <property type="evidence" value="ECO:0007669"/>
    <property type="project" value="TreeGrafter"/>
</dbReference>
<keyword evidence="3" id="KW-1185">Reference proteome</keyword>
<dbReference type="InterPro" id="IPR045133">
    <property type="entry name" value="IRE1/2-like"/>
</dbReference>
<dbReference type="PANTHER" id="PTHR13954:SF28">
    <property type="match status" value="1"/>
</dbReference>
<reference evidence="2 3" key="1">
    <citation type="submission" date="2024-05" db="EMBL/GenBank/DDBJ databases">
        <title>A high-quality chromosomal-level genome assembly of Topmouth culter (Culter alburnus).</title>
        <authorList>
            <person name="Zhao H."/>
        </authorList>
    </citation>
    <scope>NUCLEOTIDE SEQUENCE [LARGE SCALE GENOMIC DNA]</scope>
    <source>
        <strain evidence="2">CATC2023</strain>
        <tissue evidence="2">Muscle</tissue>
    </source>
</reference>
<name>A0AAW2AIL7_CULAL</name>
<dbReference type="Gene3D" id="1.10.510.10">
    <property type="entry name" value="Transferase(Phosphotransferase) domain 1"/>
    <property type="match status" value="1"/>
</dbReference>
<dbReference type="GO" id="GO:0005524">
    <property type="term" value="F:ATP binding"/>
    <property type="evidence" value="ECO:0007669"/>
    <property type="project" value="InterPro"/>
</dbReference>
<organism evidence="2 3">
    <name type="scientific">Culter alburnus</name>
    <name type="common">Topmouth culter</name>
    <dbReference type="NCBI Taxonomy" id="194366"/>
    <lineage>
        <taxon>Eukaryota</taxon>
        <taxon>Metazoa</taxon>
        <taxon>Chordata</taxon>
        <taxon>Craniata</taxon>
        <taxon>Vertebrata</taxon>
        <taxon>Euteleostomi</taxon>
        <taxon>Actinopterygii</taxon>
        <taxon>Neopterygii</taxon>
        <taxon>Teleostei</taxon>
        <taxon>Ostariophysi</taxon>
        <taxon>Cypriniformes</taxon>
        <taxon>Xenocyprididae</taxon>
        <taxon>Xenocypridinae</taxon>
        <taxon>Culter</taxon>
    </lineage>
</organism>
<dbReference type="GO" id="GO:0070059">
    <property type="term" value="P:intrinsic apoptotic signaling pathway in response to endoplasmic reticulum stress"/>
    <property type="evidence" value="ECO:0007669"/>
    <property type="project" value="TreeGrafter"/>
</dbReference>
<evidence type="ECO:0000313" key="2">
    <source>
        <dbReference type="EMBL" id="KAK9972490.1"/>
    </source>
</evidence>
<proteinExistence type="predicted"/>
<feature type="domain" description="Protein kinase" evidence="1">
    <location>
        <begin position="16"/>
        <end position="236"/>
    </location>
</feature>
<evidence type="ECO:0000313" key="3">
    <source>
        <dbReference type="Proteomes" id="UP001479290"/>
    </source>
</evidence>
<gene>
    <name evidence="2" type="ORF">ABG768_025794</name>
</gene>
<dbReference type="AlphaFoldDB" id="A0AAW2AIL7"/>
<dbReference type="GO" id="GO:0004674">
    <property type="term" value="F:protein serine/threonine kinase activity"/>
    <property type="evidence" value="ECO:0007669"/>
    <property type="project" value="InterPro"/>
</dbReference>
<dbReference type="Pfam" id="PF00069">
    <property type="entry name" value="Pkinase"/>
    <property type="match status" value="1"/>
</dbReference>
<dbReference type="PROSITE" id="PS00108">
    <property type="entry name" value="PROTEIN_KINASE_ST"/>
    <property type="match status" value="1"/>
</dbReference>
<evidence type="ECO:0000259" key="1">
    <source>
        <dbReference type="PROSITE" id="PS50011"/>
    </source>
</evidence>
<dbReference type="InterPro" id="IPR011009">
    <property type="entry name" value="Kinase-like_dom_sf"/>
</dbReference>
<protein>
    <recommendedName>
        <fullName evidence="1">Protein kinase domain-containing protein</fullName>
    </recommendedName>
</protein>
<dbReference type="InterPro" id="IPR008271">
    <property type="entry name" value="Ser/Thr_kinase_AS"/>
</dbReference>
<dbReference type="Proteomes" id="UP001479290">
    <property type="component" value="Unassembled WGS sequence"/>
</dbReference>
<sequence>MDANKTYKLGSLTLVIDPKFLIARGSDGTQVFLSLRDDSTEVAVKRIDKFNYQDLKNEEEFLRFPELDSPFIVRYVDFAEDHNFGYLALQLCEYTLEEYIQKHLPDDNAERILVLKKLVKEVLCSLQVLHQPQTKVLHRDIKPQNVLIDIKGKAKLADFGISRRLKQGETTIQTVKLWNIHPKLVMCLQRMADKEDAVKINLMSLFPDLFGSVYLFAKEKGWHTRESVMMDINSAS</sequence>
<dbReference type="PROSITE" id="PS50011">
    <property type="entry name" value="PROTEIN_KINASE_DOM"/>
    <property type="match status" value="1"/>
</dbReference>
<accession>A0AAW2AIL7</accession>
<dbReference type="InterPro" id="IPR000719">
    <property type="entry name" value="Prot_kinase_dom"/>
</dbReference>
<comment type="caution">
    <text evidence="2">The sequence shown here is derived from an EMBL/GenBank/DDBJ whole genome shotgun (WGS) entry which is preliminary data.</text>
</comment>
<dbReference type="GO" id="GO:0004521">
    <property type="term" value="F:RNA endonuclease activity"/>
    <property type="evidence" value="ECO:0007669"/>
    <property type="project" value="InterPro"/>
</dbReference>
<dbReference type="GO" id="GO:0036498">
    <property type="term" value="P:IRE1-mediated unfolded protein response"/>
    <property type="evidence" value="ECO:0007669"/>
    <property type="project" value="TreeGrafter"/>
</dbReference>
<dbReference type="SMART" id="SM00220">
    <property type="entry name" value="S_TKc"/>
    <property type="match status" value="1"/>
</dbReference>
<dbReference type="EMBL" id="JAWDJR010000007">
    <property type="protein sequence ID" value="KAK9972490.1"/>
    <property type="molecule type" value="Genomic_DNA"/>
</dbReference>
<dbReference type="GO" id="GO:1990604">
    <property type="term" value="C:IRE1-TRAF2-ASK1 complex"/>
    <property type="evidence" value="ECO:0007669"/>
    <property type="project" value="TreeGrafter"/>
</dbReference>